<evidence type="ECO:0000256" key="1">
    <source>
        <dbReference type="SAM" id="MobiDB-lite"/>
    </source>
</evidence>
<reference evidence="3" key="1">
    <citation type="submission" date="2020-01" db="EMBL/GenBank/DDBJ databases">
        <authorList>
            <consortium name="DOE Joint Genome Institute"/>
            <person name="Haridas S."/>
            <person name="Albert R."/>
            <person name="Binder M."/>
            <person name="Bloem J."/>
            <person name="Labutti K."/>
            <person name="Salamov A."/>
            <person name="Andreopoulos B."/>
            <person name="Baker S.E."/>
            <person name="Barry K."/>
            <person name="Bills G."/>
            <person name="Bluhm B.H."/>
            <person name="Cannon C."/>
            <person name="Castanera R."/>
            <person name="Culley D.E."/>
            <person name="Daum C."/>
            <person name="Ezra D."/>
            <person name="Gonzalez J.B."/>
            <person name="Henrissat B."/>
            <person name="Kuo A."/>
            <person name="Liang C."/>
            <person name="Lipzen A."/>
            <person name="Lutzoni F."/>
            <person name="Magnuson J."/>
            <person name="Mondo S."/>
            <person name="Nolan M."/>
            <person name="Ohm R."/>
            <person name="Pangilinan J."/>
            <person name="Park H.-J."/>
            <person name="Ramirez L."/>
            <person name="Alfaro M."/>
            <person name="Sun H."/>
            <person name="Tritt A."/>
            <person name="Yoshinaga Y."/>
            <person name="Zwiers L.-H."/>
            <person name="Turgeon B.G."/>
            <person name="Goodwin S.B."/>
            <person name="Spatafora J.W."/>
            <person name="Crous P.W."/>
            <person name="Grigoriev I.V."/>
        </authorList>
    </citation>
    <scope>NUCLEOTIDE SEQUENCE</scope>
    <source>
        <strain evidence="3">CBS 342.82</strain>
    </source>
</reference>
<feature type="compositionally biased region" description="Polar residues" evidence="1">
    <location>
        <begin position="1"/>
        <end position="25"/>
    </location>
</feature>
<evidence type="ECO:0000313" key="3">
    <source>
        <dbReference type="RefSeq" id="XP_033456123.1"/>
    </source>
</evidence>
<dbReference type="Proteomes" id="UP000504637">
    <property type="component" value="Unplaced"/>
</dbReference>
<keyword evidence="2" id="KW-1185">Reference proteome</keyword>
<name>A0A6J3LWS1_9PEZI</name>
<sequence length="94" mass="10654">MSSSLSCQSTLPTPDRPSSPSSMSTARHIPKLERADNDVLFLFSNQLLCFRFAYSYTSEPSLVSVQHLGFSIPFVIGPFREISQHVRRGEYRSR</sequence>
<reference evidence="3" key="3">
    <citation type="submission" date="2025-08" db="UniProtKB">
        <authorList>
            <consortium name="RefSeq"/>
        </authorList>
    </citation>
    <scope>IDENTIFICATION</scope>
    <source>
        <strain evidence="3">CBS 342.82</strain>
    </source>
</reference>
<dbReference type="GeneID" id="54366683"/>
<accession>A0A6J3LWS1</accession>
<protein>
    <submittedName>
        <fullName evidence="3">Uncharacterized protein</fullName>
    </submittedName>
</protein>
<evidence type="ECO:0000313" key="2">
    <source>
        <dbReference type="Proteomes" id="UP000504637"/>
    </source>
</evidence>
<dbReference type="AlphaFoldDB" id="A0A6J3LWS1"/>
<feature type="region of interest" description="Disordered" evidence="1">
    <location>
        <begin position="1"/>
        <end position="28"/>
    </location>
</feature>
<proteinExistence type="predicted"/>
<dbReference type="RefSeq" id="XP_033456123.1">
    <property type="nucleotide sequence ID" value="XM_033608882.1"/>
</dbReference>
<organism evidence="3">
    <name type="scientific">Dissoconium aciculare CBS 342.82</name>
    <dbReference type="NCBI Taxonomy" id="1314786"/>
    <lineage>
        <taxon>Eukaryota</taxon>
        <taxon>Fungi</taxon>
        <taxon>Dikarya</taxon>
        <taxon>Ascomycota</taxon>
        <taxon>Pezizomycotina</taxon>
        <taxon>Dothideomycetes</taxon>
        <taxon>Dothideomycetidae</taxon>
        <taxon>Mycosphaerellales</taxon>
        <taxon>Dissoconiaceae</taxon>
        <taxon>Dissoconium</taxon>
    </lineage>
</organism>
<gene>
    <name evidence="3" type="ORF">K489DRAFT_73631</name>
</gene>
<reference evidence="3" key="2">
    <citation type="submission" date="2020-04" db="EMBL/GenBank/DDBJ databases">
        <authorList>
            <consortium name="NCBI Genome Project"/>
        </authorList>
    </citation>
    <scope>NUCLEOTIDE SEQUENCE</scope>
    <source>
        <strain evidence="3">CBS 342.82</strain>
    </source>
</reference>